<dbReference type="InterPro" id="IPR023090">
    <property type="entry name" value="UPF0702_alpha/beta_dom_sf"/>
</dbReference>
<dbReference type="AlphaFoldDB" id="A0A1B2EAH0"/>
<feature type="transmembrane region" description="Helical" evidence="7">
    <location>
        <begin position="17"/>
        <end position="35"/>
    </location>
</feature>
<gene>
    <name evidence="9" type="ORF">BB934_01020</name>
</gene>
<dbReference type="GO" id="GO:0005886">
    <property type="term" value="C:plasma membrane"/>
    <property type="evidence" value="ECO:0007669"/>
    <property type="project" value="UniProtKB-SubCell"/>
</dbReference>
<evidence type="ECO:0000256" key="1">
    <source>
        <dbReference type="ARBA" id="ARBA00004651"/>
    </source>
</evidence>
<dbReference type="Pfam" id="PF04239">
    <property type="entry name" value="DUF421"/>
    <property type="match status" value="1"/>
</dbReference>
<dbReference type="OrthoDB" id="9793799at2"/>
<feature type="domain" description="YetF C-terminal" evidence="8">
    <location>
        <begin position="93"/>
        <end position="161"/>
    </location>
</feature>
<keyword evidence="5 7" id="KW-1133">Transmembrane helix</keyword>
<dbReference type="EMBL" id="CP016616">
    <property type="protein sequence ID" value="ANY76973.1"/>
    <property type="molecule type" value="Genomic_DNA"/>
</dbReference>
<comment type="similarity">
    <text evidence="2">Belongs to the UPF0702 family.</text>
</comment>
<evidence type="ECO:0000256" key="4">
    <source>
        <dbReference type="ARBA" id="ARBA00022692"/>
    </source>
</evidence>
<dbReference type="InterPro" id="IPR007353">
    <property type="entry name" value="DUF421"/>
</dbReference>
<dbReference type="Gene3D" id="3.30.240.20">
    <property type="entry name" value="bsu07140 like domains"/>
    <property type="match status" value="1"/>
</dbReference>
<name>A0A1B2EAH0_9HYPH</name>
<protein>
    <recommendedName>
        <fullName evidence="8">YetF C-terminal domain-containing protein</fullName>
    </recommendedName>
</protein>
<feature type="transmembrane region" description="Helical" evidence="7">
    <location>
        <begin position="73"/>
        <end position="91"/>
    </location>
</feature>
<dbReference type="KEGG" id="moc:BB934_01020"/>
<keyword evidence="6 7" id="KW-0472">Membrane</keyword>
<sequence>MIDWQQIFIPTNSILEVIVRGTCTYIMLFLILRFLLKRQTGVIGVADLLVIVLIADAAQNAMANEYKSITEGAILVLTIVFWNFAIDWLGYRFPTFQRLTRPPPLPLIEDGKMLLRNMQKEMITTEELNSQLRQQGIEHCSEVKKAFIEGDGSISVIRKDKGETGRETGPLKEIA</sequence>
<evidence type="ECO:0000256" key="7">
    <source>
        <dbReference type="SAM" id="Phobius"/>
    </source>
</evidence>
<dbReference type="RefSeq" id="WP_099507979.1">
    <property type="nucleotide sequence ID" value="NZ_CP016616.1"/>
</dbReference>
<evidence type="ECO:0000256" key="6">
    <source>
        <dbReference type="ARBA" id="ARBA00023136"/>
    </source>
</evidence>
<keyword evidence="3" id="KW-1003">Cell membrane</keyword>
<dbReference type="PANTHER" id="PTHR34582:SF6">
    <property type="entry name" value="UPF0702 TRANSMEMBRANE PROTEIN YCAP"/>
    <property type="match status" value="1"/>
</dbReference>
<evidence type="ECO:0000259" key="8">
    <source>
        <dbReference type="Pfam" id="PF04239"/>
    </source>
</evidence>
<reference evidence="9" key="1">
    <citation type="submission" date="2016-07" db="EMBL/GenBank/DDBJ databases">
        <title>Microvirga ossetica sp. nov. a new species of rhizobia isolated from root nodules of the legume species Vicia alpestris Steven originated from North Ossetia region in the Caucasus.</title>
        <authorList>
            <person name="Safronova V.I."/>
            <person name="Kuznetsova I.G."/>
            <person name="Sazanova A.L."/>
            <person name="Belimov A."/>
            <person name="Andronov E."/>
            <person name="Osledkin Y.S."/>
            <person name="Onishchuk O.P."/>
            <person name="Kurchak O.N."/>
            <person name="Shaposhnikov A.I."/>
            <person name="Willems A."/>
            <person name="Tikhonovich I.A."/>
        </authorList>
    </citation>
    <scope>NUCLEOTIDE SEQUENCE [LARGE SCALE GENOMIC DNA]</scope>
    <source>
        <strain evidence="9">V5/3M</strain>
    </source>
</reference>
<evidence type="ECO:0000313" key="9">
    <source>
        <dbReference type="EMBL" id="ANY76973.1"/>
    </source>
</evidence>
<evidence type="ECO:0000256" key="3">
    <source>
        <dbReference type="ARBA" id="ARBA00022475"/>
    </source>
</evidence>
<organism evidence="9">
    <name type="scientific">Microvirga ossetica</name>
    <dbReference type="NCBI Taxonomy" id="1882682"/>
    <lineage>
        <taxon>Bacteria</taxon>
        <taxon>Pseudomonadati</taxon>
        <taxon>Pseudomonadota</taxon>
        <taxon>Alphaproteobacteria</taxon>
        <taxon>Hyphomicrobiales</taxon>
        <taxon>Methylobacteriaceae</taxon>
        <taxon>Microvirga</taxon>
    </lineage>
</organism>
<comment type="subcellular location">
    <subcellularLocation>
        <location evidence="1">Cell membrane</location>
        <topology evidence="1">Multi-pass membrane protein</topology>
    </subcellularLocation>
</comment>
<evidence type="ECO:0000256" key="5">
    <source>
        <dbReference type="ARBA" id="ARBA00022989"/>
    </source>
</evidence>
<keyword evidence="4 7" id="KW-0812">Transmembrane</keyword>
<proteinExistence type="inferred from homology"/>
<dbReference type="PANTHER" id="PTHR34582">
    <property type="entry name" value="UPF0702 TRANSMEMBRANE PROTEIN YCAP"/>
    <property type="match status" value="1"/>
</dbReference>
<feature type="transmembrane region" description="Helical" evidence="7">
    <location>
        <begin position="42"/>
        <end position="61"/>
    </location>
</feature>
<evidence type="ECO:0000256" key="2">
    <source>
        <dbReference type="ARBA" id="ARBA00006448"/>
    </source>
</evidence>
<accession>A0A1B2EAH0</accession>